<dbReference type="EMBL" id="JH793345">
    <property type="protein sequence ID" value="ELQ35379.1"/>
    <property type="molecule type" value="Genomic_DNA"/>
</dbReference>
<feature type="region of interest" description="Disordered" evidence="3">
    <location>
        <begin position="50"/>
        <end position="69"/>
    </location>
</feature>
<dbReference type="SMR" id="A0AA97NS71"/>
<dbReference type="InterPro" id="IPR013923">
    <property type="entry name" value="Autophagy-rel_prot_16_dom"/>
</dbReference>
<gene>
    <name evidence="5" type="ORF">OOU_Y34scaffold00711g19</name>
</gene>
<evidence type="ECO:0000256" key="3">
    <source>
        <dbReference type="SAM" id="MobiDB-lite"/>
    </source>
</evidence>
<feature type="coiled-coil region" evidence="2">
    <location>
        <begin position="146"/>
        <end position="180"/>
    </location>
</feature>
<evidence type="ECO:0000256" key="1">
    <source>
        <dbReference type="ARBA" id="ARBA00005331"/>
    </source>
</evidence>
<dbReference type="CDD" id="cd22887">
    <property type="entry name" value="Atg16_CCD"/>
    <property type="match status" value="1"/>
</dbReference>
<evidence type="ECO:0000256" key="2">
    <source>
        <dbReference type="SAM" id="Coils"/>
    </source>
</evidence>
<organism evidence="5">
    <name type="scientific">Pyricularia oryzae (strain Y34)</name>
    <name type="common">Rice blast fungus</name>
    <name type="synonym">Magnaporthe oryzae</name>
    <dbReference type="NCBI Taxonomy" id="1143189"/>
    <lineage>
        <taxon>Eukaryota</taxon>
        <taxon>Fungi</taxon>
        <taxon>Dikarya</taxon>
        <taxon>Ascomycota</taxon>
        <taxon>Pezizomycotina</taxon>
        <taxon>Sordariomycetes</taxon>
        <taxon>Sordariomycetidae</taxon>
        <taxon>Magnaporthales</taxon>
        <taxon>Pyriculariaceae</taxon>
        <taxon>Pyricularia</taxon>
    </lineage>
</organism>
<accession>A0AA97NS71</accession>
<reference evidence="5" key="1">
    <citation type="journal article" date="2012" name="PLoS Genet.">
        <title>Comparative analysis of the genomes of two field isolates of the rice blast fungus Magnaporthe oryzae.</title>
        <authorList>
            <person name="Xue M."/>
            <person name="Yang J."/>
            <person name="Li Z."/>
            <person name="Hu S."/>
            <person name="Yao N."/>
            <person name="Dean R.A."/>
            <person name="Zhao W."/>
            <person name="Shen M."/>
            <person name="Zhang H."/>
            <person name="Li C."/>
            <person name="Liu L."/>
            <person name="Cao L."/>
            <person name="Xu X."/>
            <person name="Xing Y."/>
            <person name="Hsiang T."/>
            <person name="Zhang Z."/>
            <person name="Xu J.R."/>
            <person name="Peng Y.L."/>
        </authorList>
    </citation>
    <scope>NUCLEOTIDE SEQUENCE</scope>
    <source>
        <strain evidence="5">Y34</strain>
    </source>
</reference>
<sequence length="204" mass="22465">MSSLPDWRDEYLASIKEAEKNSPVNRDLVEACSQLQDRVAALEAERDALKASGASAGQSASDPASQSGDAAQSAVVARLRLDLAEALGTQERLQSRLGLAESELERLRAKTAEDAKTIRTLNTQCVSLSTKVKDRNEELQGKSKLVENVQDELIALTLQLNVMEQQKAKIQAENDQLVERWMKRMGQEAEAMNLANEPKFAKRG</sequence>
<dbReference type="AlphaFoldDB" id="A0AA97NS71"/>
<dbReference type="Proteomes" id="UP000011086">
    <property type="component" value="Unassembled WGS sequence"/>
</dbReference>
<evidence type="ECO:0000259" key="4">
    <source>
        <dbReference type="Pfam" id="PF08614"/>
    </source>
</evidence>
<dbReference type="Pfam" id="PF08614">
    <property type="entry name" value="ATG16"/>
    <property type="match status" value="1"/>
</dbReference>
<dbReference type="Gene3D" id="1.20.5.170">
    <property type="match status" value="1"/>
</dbReference>
<feature type="domain" description="Autophagy-related protein 16" evidence="4">
    <location>
        <begin position="10"/>
        <end position="193"/>
    </location>
</feature>
<proteinExistence type="inferred from homology"/>
<keyword evidence="2" id="KW-0175">Coiled coil</keyword>
<name>A0AA97NS71_PYRO3</name>
<protein>
    <submittedName>
        <fullName evidence="5">Autophagy protein 16</fullName>
    </submittedName>
</protein>
<evidence type="ECO:0000313" key="5">
    <source>
        <dbReference type="EMBL" id="ELQ35379.1"/>
    </source>
</evidence>
<feature type="compositionally biased region" description="Low complexity" evidence="3">
    <location>
        <begin position="51"/>
        <end position="69"/>
    </location>
</feature>
<comment type="similarity">
    <text evidence="1">Belongs to the ATG16 family.</text>
</comment>